<evidence type="ECO:0000313" key="2">
    <source>
        <dbReference type="EMBL" id="CEK98836.1"/>
    </source>
</evidence>
<name>A0A0B7C2G8_9EUPU</name>
<dbReference type="InterPro" id="IPR000494">
    <property type="entry name" value="Rcpt_L-dom"/>
</dbReference>
<dbReference type="SUPFAM" id="SSF52058">
    <property type="entry name" value="L domain-like"/>
    <property type="match status" value="1"/>
</dbReference>
<dbReference type="AlphaFoldDB" id="A0A0B7C2G8"/>
<accession>A0A0B7C2G8</accession>
<feature type="non-terminal residue" evidence="2">
    <location>
        <position position="1"/>
    </location>
</feature>
<feature type="domain" description="Receptor L-domain" evidence="1">
    <location>
        <begin position="3"/>
        <end position="75"/>
    </location>
</feature>
<organism evidence="2">
    <name type="scientific">Arion vulgaris</name>
    <dbReference type="NCBI Taxonomy" id="1028688"/>
    <lineage>
        <taxon>Eukaryota</taxon>
        <taxon>Metazoa</taxon>
        <taxon>Spiralia</taxon>
        <taxon>Lophotrochozoa</taxon>
        <taxon>Mollusca</taxon>
        <taxon>Gastropoda</taxon>
        <taxon>Heterobranchia</taxon>
        <taxon>Euthyneura</taxon>
        <taxon>Panpulmonata</taxon>
        <taxon>Eupulmonata</taxon>
        <taxon>Stylommatophora</taxon>
        <taxon>Helicina</taxon>
        <taxon>Arionoidea</taxon>
        <taxon>Arionidae</taxon>
        <taxon>Arion</taxon>
    </lineage>
</organism>
<sequence>YTNCTYVVGNLEIVYLDDPDIAYDMSFLSQIKEVSGYVLIAANYVDYIPLTSLQIIRGSNPFIHEKTGMKVSLLVALNYEKG</sequence>
<dbReference type="EMBL" id="HACG01051965">
    <property type="protein sequence ID" value="CEK98836.1"/>
    <property type="molecule type" value="Transcribed_RNA"/>
</dbReference>
<proteinExistence type="predicted"/>
<dbReference type="Gene3D" id="3.80.20.20">
    <property type="entry name" value="Receptor L-domain"/>
    <property type="match status" value="1"/>
</dbReference>
<feature type="non-terminal residue" evidence="2">
    <location>
        <position position="82"/>
    </location>
</feature>
<gene>
    <name evidence="2" type="primary">ORF219751</name>
</gene>
<protein>
    <recommendedName>
        <fullName evidence="1">Receptor L-domain domain-containing protein</fullName>
    </recommendedName>
</protein>
<dbReference type="InterPro" id="IPR036941">
    <property type="entry name" value="Rcpt_L-dom_sf"/>
</dbReference>
<reference evidence="2" key="1">
    <citation type="submission" date="2014-12" db="EMBL/GenBank/DDBJ databases">
        <title>Insight into the proteome of Arion vulgaris.</title>
        <authorList>
            <person name="Aradska J."/>
            <person name="Bulat T."/>
            <person name="Smidak R."/>
            <person name="Sarate P."/>
            <person name="Gangsoo J."/>
            <person name="Sialana F."/>
            <person name="Bilban M."/>
            <person name="Lubec G."/>
        </authorList>
    </citation>
    <scope>NUCLEOTIDE SEQUENCE</scope>
    <source>
        <tissue evidence="2">Skin</tissue>
    </source>
</reference>
<evidence type="ECO:0000259" key="1">
    <source>
        <dbReference type="Pfam" id="PF01030"/>
    </source>
</evidence>
<dbReference type="Pfam" id="PF01030">
    <property type="entry name" value="Recep_L_domain"/>
    <property type="match status" value="1"/>
</dbReference>